<sequence>MTKLHGFVLKDHVTSLISAKPLSRFLKWTQHLKTICSKALGSGSGRGYVQIGHVEKASVVPKGHMAIYVGQRDGDCKRVLVPVIYFNHPLFSELLREVEDEYGFNYSGGITIPCRISEFERIQTRIKQGRVVRKVSTL</sequence>
<evidence type="ECO:0000313" key="2">
    <source>
        <dbReference type="EnsemblPlants" id="Solyc10g018340.1.1.1"/>
    </source>
</evidence>
<dbReference type="InterPro" id="IPR003676">
    <property type="entry name" value="SAUR_fam"/>
</dbReference>
<reference evidence="2" key="2">
    <citation type="submission" date="2019-01" db="UniProtKB">
        <authorList>
            <consortium name="EnsemblPlants"/>
        </authorList>
    </citation>
    <scope>IDENTIFICATION</scope>
    <source>
        <strain evidence="2">cv. Heinz 1706</strain>
    </source>
</reference>
<keyword evidence="3" id="KW-1185">Reference proteome</keyword>
<dbReference type="PANTHER" id="PTHR31374:SF304">
    <property type="entry name" value="OS04G0537100 PROTEIN"/>
    <property type="match status" value="1"/>
</dbReference>
<reference evidence="2" key="1">
    <citation type="journal article" date="2012" name="Nature">
        <title>The tomato genome sequence provides insights into fleshy fruit evolution.</title>
        <authorList>
            <consortium name="Tomato Genome Consortium"/>
        </authorList>
    </citation>
    <scope>NUCLEOTIDE SEQUENCE [LARGE SCALE GENOMIC DNA]</scope>
    <source>
        <strain evidence="2">cv. Heinz 1706</strain>
    </source>
</reference>
<evidence type="ECO:0000256" key="1">
    <source>
        <dbReference type="ARBA" id="ARBA00006974"/>
    </source>
</evidence>
<dbReference type="Gramene" id="Solyc10g018340.1.1">
    <property type="protein sequence ID" value="Solyc10g018340.1.1.1"/>
    <property type="gene ID" value="Solyc10g018340.1"/>
</dbReference>
<dbReference type="AlphaFoldDB" id="A0A3Q7ICR4"/>
<organism evidence="2">
    <name type="scientific">Solanum lycopersicum</name>
    <name type="common">Tomato</name>
    <name type="synonym">Lycopersicon esculentum</name>
    <dbReference type="NCBI Taxonomy" id="4081"/>
    <lineage>
        <taxon>Eukaryota</taxon>
        <taxon>Viridiplantae</taxon>
        <taxon>Streptophyta</taxon>
        <taxon>Embryophyta</taxon>
        <taxon>Tracheophyta</taxon>
        <taxon>Spermatophyta</taxon>
        <taxon>Magnoliopsida</taxon>
        <taxon>eudicotyledons</taxon>
        <taxon>Gunneridae</taxon>
        <taxon>Pentapetalae</taxon>
        <taxon>asterids</taxon>
        <taxon>lamiids</taxon>
        <taxon>Solanales</taxon>
        <taxon>Solanaceae</taxon>
        <taxon>Solanoideae</taxon>
        <taxon>Solaneae</taxon>
        <taxon>Solanum</taxon>
        <taxon>Solanum subgen. Lycopersicon</taxon>
    </lineage>
</organism>
<accession>A0A3Q7ICR4</accession>
<dbReference type="FunCoup" id="A0A3Q7ICR4">
    <property type="interactions" value="1073"/>
</dbReference>
<evidence type="ECO:0000313" key="3">
    <source>
        <dbReference type="Proteomes" id="UP000004994"/>
    </source>
</evidence>
<protein>
    <submittedName>
        <fullName evidence="2">Uncharacterized protein</fullName>
    </submittedName>
</protein>
<dbReference type="PaxDb" id="4081-Solyc10g018340.1.1"/>
<dbReference type="EnsemblPlants" id="Solyc10g018340.1.1">
    <property type="protein sequence ID" value="Solyc10g018340.1.1.1"/>
    <property type="gene ID" value="Solyc10g018340.1"/>
</dbReference>
<dbReference type="PANTHER" id="PTHR31374">
    <property type="entry name" value="AUXIN-INDUCED PROTEIN-LIKE-RELATED"/>
    <property type="match status" value="1"/>
</dbReference>
<dbReference type="InParanoid" id="A0A3Q7ICR4"/>
<dbReference type="STRING" id="4081.A0A3Q7ICR4"/>
<dbReference type="Proteomes" id="UP000004994">
    <property type="component" value="Chromosome 10"/>
</dbReference>
<comment type="similarity">
    <text evidence="1">Belongs to the ARG7 family.</text>
</comment>
<dbReference type="GO" id="GO:0009733">
    <property type="term" value="P:response to auxin"/>
    <property type="evidence" value="ECO:0007669"/>
    <property type="project" value="InterPro"/>
</dbReference>
<name>A0A3Q7ICR4_SOLLC</name>
<proteinExistence type="inferred from homology"/>
<dbReference type="Pfam" id="PF02519">
    <property type="entry name" value="Auxin_inducible"/>
    <property type="match status" value="1"/>
</dbReference>
<dbReference type="OMA" id="RFLKWTQ"/>